<name>A0ACC0M8B9_RHOML</name>
<gene>
    <name evidence="1" type="ORF">RHMOL_Rhmol09G0009700</name>
</gene>
<accession>A0ACC0M8B9</accession>
<dbReference type="EMBL" id="CM046396">
    <property type="protein sequence ID" value="KAI8537258.1"/>
    <property type="molecule type" value="Genomic_DNA"/>
</dbReference>
<dbReference type="Proteomes" id="UP001062846">
    <property type="component" value="Chromosome 9"/>
</dbReference>
<protein>
    <submittedName>
        <fullName evidence="1">Uncharacterized protein</fullName>
    </submittedName>
</protein>
<reference evidence="1" key="1">
    <citation type="submission" date="2022-02" db="EMBL/GenBank/DDBJ databases">
        <title>Plant Genome Project.</title>
        <authorList>
            <person name="Zhang R.-G."/>
        </authorList>
    </citation>
    <scope>NUCLEOTIDE SEQUENCE</scope>
    <source>
        <strain evidence="1">AT1</strain>
    </source>
</reference>
<evidence type="ECO:0000313" key="2">
    <source>
        <dbReference type="Proteomes" id="UP001062846"/>
    </source>
</evidence>
<comment type="caution">
    <text evidence="1">The sequence shown here is derived from an EMBL/GenBank/DDBJ whole genome shotgun (WGS) entry which is preliminary data.</text>
</comment>
<organism evidence="1 2">
    <name type="scientific">Rhododendron molle</name>
    <name type="common">Chinese azalea</name>
    <name type="synonym">Azalea mollis</name>
    <dbReference type="NCBI Taxonomy" id="49168"/>
    <lineage>
        <taxon>Eukaryota</taxon>
        <taxon>Viridiplantae</taxon>
        <taxon>Streptophyta</taxon>
        <taxon>Embryophyta</taxon>
        <taxon>Tracheophyta</taxon>
        <taxon>Spermatophyta</taxon>
        <taxon>Magnoliopsida</taxon>
        <taxon>eudicotyledons</taxon>
        <taxon>Gunneridae</taxon>
        <taxon>Pentapetalae</taxon>
        <taxon>asterids</taxon>
        <taxon>Ericales</taxon>
        <taxon>Ericaceae</taxon>
        <taxon>Ericoideae</taxon>
        <taxon>Rhodoreae</taxon>
        <taxon>Rhododendron</taxon>
    </lineage>
</organism>
<proteinExistence type="predicted"/>
<sequence>MVVCGVGGDMVAVVMVVGGVVVVVVGWWVVCSGCSGGSGGGVGGGGCGGGMMDEYVIATYGVGLISKSQCDTHGPFSNLTLLAFWAPFLLVHLGGPDAITAFALEDNELWLRHLLGLVSQGLAVAYAFSLSFPNHKFWLPTLLMFAVGVIKYGERTRALYLASSKKFKESLLTEPDPGPNYAKLMAELASNTGEGLQKKREWNPEPSRVNRKVNNEDRDGSSDLKVVQVAYKYFDTFKGLIADVIFSFRERDQSRDFFLKRTSKDAFKVVEVELNFFYEILYTKATVLHDLFGYSLRILSFGLNCVAAGLFYSIEKKEFKKIDIGISYTLLFGAIALDIIAGIMVLQSDWIVVALTKSDHPNWFTKILSRFLIDWVRWPKNPGKKRCFSFGKIMNIVRLRWCESLSKYNLINYCLHPRSKWLKTPIGILGLNNLLDGMKYVKTENFTIDLRDLIFEELKKKSKQADDLETTKDIFSARGDWILRSERCTDLLRWISEVEFDESLILWHIATDLCYYTDEVNTNANDGGDPSNLGSTNSDNEDNKDYKESSKLLSDYLLYLLIMQSTMLSTVAGIGQKRFRDTSAEAQKFFRGSIMTKSKGWNICCLNFGKCFYGNESEVCQSQSQTSCFCNKCCSKGEKGRDRLQEQACESILVVKTLVEPSAIKGDKSKSLLFDASMLANELKKLERQRMWQIISKVWVELLCYAASHCRANDHVAQLSKGGQLLTLVWLLMAHLGIGDRFQISEGHARAKLIMRN</sequence>
<keyword evidence="2" id="KW-1185">Reference proteome</keyword>
<evidence type="ECO:0000313" key="1">
    <source>
        <dbReference type="EMBL" id="KAI8537258.1"/>
    </source>
</evidence>